<accession>A0A1I3VM93</accession>
<dbReference type="AlphaFoldDB" id="A0A1I3VM93"/>
<feature type="compositionally biased region" description="Basic and acidic residues" evidence="1">
    <location>
        <begin position="164"/>
        <end position="181"/>
    </location>
</feature>
<reference evidence="3" key="1">
    <citation type="submission" date="2016-10" db="EMBL/GenBank/DDBJ databases">
        <authorList>
            <person name="Varghese N."/>
            <person name="Submissions S."/>
        </authorList>
    </citation>
    <scope>NUCLEOTIDE SEQUENCE [LARGE SCALE GENOMIC DNA]</scope>
    <source>
        <strain evidence="3">DSM 26471</strain>
    </source>
</reference>
<evidence type="ECO:0000313" key="3">
    <source>
        <dbReference type="Proteomes" id="UP000199630"/>
    </source>
</evidence>
<evidence type="ECO:0000313" key="2">
    <source>
        <dbReference type="EMBL" id="SFJ96365.1"/>
    </source>
</evidence>
<protein>
    <submittedName>
        <fullName evidence="2">Uncharacterized protein</fullName>
    </submittedName>
</protein>
<dbReference type="OrthoDB" id="8226460at2"/>
<dbReference type="STRING" id="588602.SAMN04487991_3441"/>
<dbReference type="Proteomes" id="UP000199630">
    <property type="component" value="Unassembled WGS sequence"/>
</dbReference>
<keyword evidence="3" id="KW-1185">Reference proteome</keyword>
<organism evidence="2 3">
    <name type="scientific">Celeribacter neptunius</name>
    <dbReference type="NCBI Taxonomy" id="588602"/>
    <lineage>
        <taxon>Bacteria</taxon>
        <taxon>Pseudomonadati</taxon>
        <taxon>Pseudomonadota</taxon>
        <taxon>Alphaproteobacteria</taxon>
        <taxon>Rhodobacterales</taxon>
        <taxon>Roseobacteraceae</taxon>
        <taxon>Celeribacter</taxon>
    </lineage>
</organism>
<gene>
    <name evidence="2" type="ORF">SAMN04487991_3441</name>
</gene>
<proteinExistence type="predicted"/>
<feature type="region of interest" description="Disordered" evidence="1">
    <location>
        <begin position="1"/>
        <end position="20"/>
    </location>
</feature>
<sequence>MDIFSKRDGPRPEDVRAKRLISENAGTIRRLADQISNGGFTKMRQDEARRKQAPKPDGLLIYSMSTAARSDDPDPYVRVSLSGRVALVDSNNGHQIQLLGELRRSFGAQRFVLATAANGFVSPVSAEIEAALTQYEDVELGPDFTEKDIVQKFGACLGLSDKWQENRDEPELQTEKGHGIAEDDSSELL</sequence>
<dbReference type="EMBL" id="FORH01000007">
    <property type="protein sequence ID" value="SFJ96365.1"/>
    <property type="molecule type" value="Genomic_DNA"/>
</dbReference>
<name>A0A1I3VM93_9RHOB</name>
<feature type="region of interest" description="Disordered" evidence="1">
    <location>
        <begin position="164"/>
        <end position="189"/>
    </location>
</feature>
<evidence type="ECO:0000256" key="1">
    <source>
        <dbReference type="SAM" id="MobiDB-lite"/>
    </source>
</evidence>